<proteinExistence type="predicted"/>
<dbReference type="Proteomes" id="UP000326396">
    <property type="component" value="Linkage Group LG17"/>
</dbReference>
<feature type="region of interest" description="Disordered" evidence="1">
    <location>
        <begin position="63"/>
        <end position="86"/>
    </location>
</feature>
<evidence type="ECO:0000256" key="1">
    <source>
        <dbReference type="SAM" id="MobiDB-lite"/>
    </source>
</evidence>
<dbReference type="EMBL" id="SZYD01000009">
    <property type="protein sequence ID" value="KAD5317664.1"/>
    <property type="molecule type" value="Genomic_DNA"/>
</dbReference>
<gene>
    <name evidence="2" type="ORF">E3N88_17610</name>
</gene>
<keyword evidence="3" id="KW-1185">Reference proteome</keyword>
<organism evidence="2 3">
    <name type="scientific">Mikania micrantha</name>
    <name type="common">bitter vine</name>
    <dbReference type="NCBI Taxonomy" id="192012"/>
    <lineage>
        <taxon>Eukaryota</taxon>
        <taxon>Viridiplantae</taxon>
        <taxon>Streptophyta</taxon>
        <taxon>Embryophyta</taxon>
        <taxon>Tracheophyta</taxon>
        <taxon>Spermatophyta</taxon>
        <taxon>Magnoliopsida</taxon>
        <taxon>eudicotyledons</taxon>
        <taxon>Gunneridae</taxon>
        <taxon>Pentapetalae</taxon>
        <taxon>asterids</taxon>
        <taxon>campanulids</taxon>
        <taxon>Asterales</taxon>
        <taxon>Asteraceae</taxon>
        <taxon>Asteroideae</taxon>
        <taxon>Heliantheae alliance</taxon>
        <taxon>Eupatorieae</taxon>
        <taxon>Mikania</taxon>
    </lineage>
</organism>
<sequence>MPVIKVYSRRKKKYKSKDDLMGSNDSLEQFNLLFEPLLDPLGGNKEWEVIRIQEAGNKQREQFSSFVSNSKDSVTAASSSAPGRSY</sequence>
<name>A0A5N6NSX0_9ASTR</name>
<comment type="caution">
    <text evidence="2">The sequence shown here is derived from an EMBL/GenBank/DDBJ whole genome shotgun (WGS) entry which is preliminary data.</text>
</comment>
<accession>A0A5N6NSX0</accession>
<protein>
    <submittedName>
        <fullName evidence="2">Uncharacterized protein</fullName>
    </submittedName>
</protein>
<evidence type="ECO:0000313" key="2">
    <source>
        <dbReference type="EMBL" id="KAD5317664.1"/>
    </source>
</evidence>
<reference evidence="2 3" key="1">
    <citation type="submission" date="2019-05" db="EMBL/GenBank/DDBJ databases">
        <title>Mikania micrantha, genome provides insights into the molecular mechanism of rapid growth.</title>
        <authorList>
            <person name="Liu B."/>
        </authorList>
    </citation>
    <scope>NUCLEOTIDE SEQUENCE [LARGE SCALE GENOMIC DNA]</scope>
    <source>
        <strain evidence="2">NLD-2019</strain>
        <tissue evidence="2">Leaf</tissue>
    </source>
</reference>
<dbReference type="AlphaFoldDB" id="A0A5N6NSX0"/>
<evidence type="ECO:0000313" key="3">
    <source>
        <dbReference type="Proteomes" id="UP000326396"/>
    </source>
</evidence>